<dbReference type="EMBL" id="CACRXK020006997">
    <property type="protein sequence ID" value="CAB4011009.1"/>
    <property type="molecule type" value="Genomic_DNA"/>
</dbReference>
<protein>
    <submittedName>
        <fullName evidence="2">Uncharacterized protein</fullName>
    </submittedName>
</protein>
<name>A0A7D9EIQ7_PARCT</name>
<dbReference type="PANTHER" id="PTHR37984:SF7">
    <property type="entry name" value="INTEGRASE CATALYTIC DOMAIN-CONTAINING PROTEIN"/>
    <property type="match status" value="1"/>
</dbReference>
<dbReference type="SUPFAM" id="SSF56672">
    <property type="entry name" value="DNA/RNA polymerases"/>
    <property type="match status" value="1"/>
</dbReference>
<feature type="region of interest" description="Disordered" evidence="1">
    <location>
        <begin position="550"/>
        <end position="615"/>
    </location>
</feature>
<dbReference type="InterPro" id="IPR043502">
    <property type="entry name" value="DNA/RNA_pol_sf"/>
</dbReference>
<proteinExistence type="predicted"/>
<dbReference type="InterPro" id="IPR043128">
    <property type="entry name" value="Rev_trsase/Diguanyl_cyclase"/>
</dbReference>
<comment type="caution">
    <text evidence="2">The sequence shown here is derived from an EMBL/GenBank/DDBJ whole genome shotgun (WGS) entry which is preliminary data.</text>
</comment>
<accession>A0A7D9EIQ7</accession>
<dbReference type="PANTHER" id="PTHR37984">
    <property type="entry name" value="PROTEIN CBG26694"/>
    <property type="match status" value="1"/>
</dbReference>
<evidence type="ECO:0000256" key="1">
    <source>
        <dbReference type="SAM" id="MobiDB-lite"/>
    </source>
</evidence>
<sequence length="615" mass="68688">MALNWSQHGGLVKGIRRNSMYTGHDSSSTYLQKATFSFPGSSYEQQNKSQVHPFVCVGTGRGTEHNISDKSLCPAYGTICKVCGKQNHWKRVCRSKLTKKNPFRNKVNRLKSQDKLRNKKKQIDAIQNADSSGSPATPVVEQLYFYTLSINQMSKSNTQTLVQVQVNSSQGAKPLWCKVDTGAEVDTVGPTMLGLPTCTDLNLITLNYSITTQSKELQPLCPKPPSTRKSAAKENLIKHYGDCFEGIGCFQGEFHIILYPSIPPVVHPPHRVPEVLREPLKKELDSLVEQGIIAKAEQPTDWVNSLVCVMKSTGSQWLCLDPKDLYRAIKCHHHFTPSLADVLSKLNGTTCFFIIDARSGYWNIKLYQQSSRYTTFNSPYGRYRFLRLPFGRAYGFTHVTSSPQSNGHSERAVQTVKRLLQKCKDCNLDPHLAMLCLRNTPLSHDLPSPAELLNCKIYQTNLPAVSSPSCSAGGDSNVKLQHREDQQKILYDKSSKSLPTLPARRPVRFLILGLTSHGSLVLYKVASTPRLYVVETERGSFLRRNRKHLRPTGESFSGDNEIQLSDNIPSEVSDTSEDLQADDATNQMSTSEDLAVQSTANAVPAPELRRSSRRN</sequence>
<dbReference type="Gene3D" id="3.10.10.10">
    <property type="entry name" value="HIV Type 1 Reverse Transcriptase, subunit A, domain 1"/>
    <property type="match status" value="1"/>
</dbReference>
<dbReference type="AlphaFoldDB" id="A0A7D9EIQ7"/>
<dbReference type="Gene3D" id="3.30.70.270">
    <property type="match status" value="1"/>
</dbReference>
<evidence type="ECO:0000313" key="2">
    <source>
        <dbReference type="EMBL" id="CAB4011009.1"/>
    </source>
</evidence>
<feature type="compositionally biased region" description="Polar residues" evidence="1">
    <location>
        <begin position="554"/>
        <end position="573"/>
    </location>
</feature>
<evidence type="ECO:0000313" key="3">
    <source>
        <dbReference type="Proteomes" id="UP001152795"/>
    </source>
</evidence>
<gene>
    <name evidence="2" type="ORF">PACLA_8A006388</name>
</gene>
<reference evidence="2" key="1">
    <citation type="submission" date="2020-04" db="EMBL/GenBank/DDBJ databases">
        <authorList>
            <person name="Alioto T."/>
            <person name="Alioto T."/>
            <person name="Gomez Garrido J."/>
        </authorList>
    </citation>
    <scope>NUCLEOTIDE SEQUENCE</scope>
    <source>
        <strain evidence="2">A484AB</strain>
    </source>
</reference>
<dbReference type="InterPro" id="IPR050951">
    <property type="entry name" value="Retrovirus_Pol_polyprotein"/>
</dbReference>
<dbReference type="Proteomes" id="UP001152795">
    <property type="component" value="Unassembled WGS sequence"/>
</dbReference>
<dbReference type="OrthoDB" id="5976842at2759"/>
<feature type="compositionally biased region" description="Polar residues" evidence="1">
    <location>
        <begin position="583"/>
        <end position="601"/>
    </location>
</feature>
<organism evidence="2 3">
    <name type="scientific">Paramuricea clavata</name>
    <name type="common">Red gorgonian</name>
    <name type="synonym">Violescent sea-whip</name>
    <dbReference type="NCBI Taxonomy" id="317549"/>
    <lineage>
        <taxon>Eukaryota</taxon>
        <taxon>Metazoa</taxon>
        <taxon>Cnidaria</taxon>
        <taxon>Anthozoa</taxon>
        <taxon>Octocorallia</taxon>
        <taxon>Malacalcyonacea</taxon>
        <taxon>Plexauridae</taxon>
        <taxon>Paramuricea</taxon>
    </lineage>
</organism>
<keyword evidence="3" id="KW-1185">Reference proteome</keyword>